<comment type="similarity">
    <text evidence="1">Belongs to the Gfa family.</text>
</comment>
<evidence type="ECO:0000256" key="3">
    <source>
        <dbReference type="ARBA" id="ARBA00022833"/>
    </source>
</evidence>
<keyword evidence="4" id="KW-0456">Lyase</keyword>
<keyword evidence="2" id="KW-0479">Metal-binding</keyword>
<dbReference type="AlphaFoldDB" id="A0A5J6WXC7"/>
<sequence length="134" mass="14523">MQGTCLCGAITVTAPDQTEVGACHCSMCRRWGGGPLLALHGGSDVHFTGATPSVYRSSQWAERGFCPHCGSHLFYRLVQSGEYELPAGLFQDAPLHLASDIFIDEKPAYYRFADVPKQLTGAEVFALFAPKPSE</sequence>
<gene>
    <name evidence="6" type="ORF">FE240_09225</name>
</gene>
<dbReference type="SUPFAM" id="SSF51316">
    <property type="entry name" value="Mss4-like"/>
    <property type="match status" value="1"/>
</dbReference>
<name>A0A5J6WXC7_9GAMM</name>
<dbReference type="Gene3D" id="3.90.1590.10">
    <property type="entry name" value="glutathione-dependent formaldehyde- activating enzyme (gfa)"/>
    <property type="match status" value="1"/>
</dbReference>
<dbReference type="GO" id="GO:0046872">
    <property type="term" value="F:metal ion binding"/>
    <property type="evidence" value="ECO:0007669"/>
    <property type="project" value="UniProtKB-KW"/>
</dbReference>
<protein>
    <submittedName>
        <fullName evidence="6">GFA family protein</fullName>
    </submittedName>
</protein>
<dbReference type="EMBL" id="CP040449">
    <property type="protein sequence ID" value="QFI54851.1"/>
    <property type="molecule type" value="Genomic_DNA"/>
</dbReference>
<keyword evidence="7" id="KW-1185">Reference proteome</keyword>
<feature type="domain" description="CENP-V/GFA" evidence="5">
    <location>
        <begin position="1"/>
        <end position="111"/>
    </location>
</feature>
<dbReference type="InterPro" id="IPR011057">
    <property type="entry name" value="Mss4-like_sf"/>
</dbReference>
<evidence type="ECO:0000313" key="6">
    <source>
        <dbReference type="EMBL" id="QFI54851.1"/>
    </source>
</evidence>
<reference evidence="6 7" key="1">
    <citation type="submission" date="2019-05" db="EMBL/GenBank/DDBJ databases">
        <title>OXA-830, a novel chromosomally encoded expanded-spectrum class D beta-lactamase in Aeromonas simiae.</title>
        <authorList>
            <person name="Zhou W."/>
            <person name="Chen Q."/>
        </authorList>
    </citation>
    <scope>NUCLEOTIDE SEQUENCE [LARGE SCALE GENOMIC DNA]</scope>
    <source>
        <strain evidence="6 7">A6</strain>
    </source>
</reference>
<dbReference type="Proteomes" id="UP000594034">
    <property type="component" value="Chromosome"/>
</dbReference>
<keyword evidence="3" id="KW-0862">Zinc</keyword>
<dbReference type="KEGG" id="asim:FE240_09225"/>
<dbReference type="RefSeq" id="WP_193004316.1">
    <property type="nucleotide sequence ID" value="NZ_CP040449.1"/>
</dbReference>
<organism evidence="6 7">
    <name type="scientific">Aeromonas simiae</name>
    <dbReference type="NCBI Taxonomy" id="218936"/>
    <lineage>
        <taxon>Bacteria</taxon>
        <taxon>Pseudomonadati</taxon>
        <taxon>Pseudomonadota</taxon>
        <taxon>Gammaproteobacteria</taxon>
        <taxon>Aeromonadales</taxon>
        <taxon>Aeromonadaceae</taxon>
        <taxon>Aeromonas</taxon>
    </lineage>
</organism>
<proteinExistence type="inferred from homology"/>
<evidence type="ECO:0000256" key="2">
    <source>
        <dbReference type="ARBA" id="ARBA00022723"/>
    </source>
</evidence>
<evidence type="ECO:0000259" key="5">
    <source>
        <dbReference type="PROSITE" id="PS51891"/>
    </source>
</evidence>
<dbReference type="InterPro" id="IPR006913">
    <property type="entry name" value="CENP-V/GFA"/>
</dbReference>
<dbReference type="PANTHER" id="PTHR33337">
    <property type="entry name" value="GFA DOMAIN-CONTAINING PROTEIN"/>
    <property type="match status" value="1"/>
</dbReference>
<accession>A0A5J6WXC7</accession>
<dbReference type="Pfam" id="PF04828">
    <property type="entry name" value="GFA"/>
    <property type="match status" value="1"/>
</dbReference>
<evidence type="ECO:0000313" key="7">
    <source>
        <dbReference type="Proteomes" id="UP000594034"/>
    </source>
</evidence>
<dbReference type="PANTHER" id="PTHR33337:SF40">
    <property type="entry name" value="CENP-V_GFA DOMAIN-CONTAINING PROTEIN-RELATED"/>
    <property type="match status" value="1"/>
</dbReference>
<evidence type="ECO:0000256" key="1">
    <source>
        <dbReference type="ARBA" id="ARBA00005495"/>
    </source>
</evidence>
<dbReference type="GO" id="GO:0016846">
    <property type="term" value="F:carbon-sulfur lyase activity"/>
    <property type="evidence" value="ECO:0007669"/>
    <property type="project" value="InterPro"/>
</dbReference>
<evidence type="ECO:0000256" key="4">
    <source>
        <dbReference type="ARBA" id="ARBA00023239"/>
    </source>
</evidence>
<dbReference type="PROSITE" id="PS51891">
    <property type="entry name" value="CENP_V_GFA"/>
    <property type="match status" value="1"/>
</dbReference>